<feature type="domain" description="DUF6545" evidence="2">
    <location>
        <begin position="244"/>
        <end position="375"/>
    </location>
</feature>
<evidence type="ECO:0000313" key="3">
    <source>
        <dbReference type="EMBL" id="MDF2254309.1"/>
    </source>
</evidence>
<evidence type="ECO:0000259" key="2">
    <source>
        <dbReference type="Pfam" id="PF20182"/>
    </source>
</evidence>
<feature type="transmembrane region" description="Helical" evidence="1">
    <location>
        <begin position="138"/>
        <end position="161"/>
    </location>
</feature>
<protein>
    <recommendedName>
        <fullName evidence="2">DUF6545 domain-containing protein</fullName>
    </recommendedName>
</protein>
<keyword evidence="1" id="KW-1133">Transmembrane helix</keyword>
<gene>
    <name evidence="3" type="ORF">P2L57_00780</name>
</gene>
<organism evidence="3 4">
    <name type="scientific">Streptantibioticus ferralitis</name>
    <dbReference type="NCBI Taxonomy" id="236510"/>
    <lineage>
        <taxon>Bacteria</taxon>
        <taxon>Bacillati</taxon>
        <taxon>Actinomycetota</taxon>
        <taxon>Actinomycetes</taxon>
        <taxon>Kitasatosporales</taxon>
        <taxon>Streptomycetaceae</taxon>
        <taxon>Streptantibioticus</taxon>
    </lineage>
</organism>
<dbReference type="RefSeq" id="WP_275806495.1">
    <property type="nucleotide sequence ID" value="NZ_BAAANM010000005.1"/>
</dbReference>
<dbReference type="Proteomes" id="UP001220022">
    <property type="component" value="Unassembled WGS sequence"/>
</dbReference>
<feature type="transmembrane region" description="Helical" evidence="1">
    <location>
        <begin position="173"/>
        <end position="198"/>
    </location>
</feature>
<evidence type="ECO:0000256" key="1">
    <source>
        <dbReference type="SAM" id="Phobius"/>
    </source>
</evidence>
<proteinExistence type="predicted"/>
<keyword evidence="1" id="KW-0812">Transmembrane</keyword>
<name>A0ABT5YRZ9_9ACTN</name>
<dbReference type="Pfam" id="PF20182">
    <property type="entry name" value="DUF6545"/>
    <property type="match status" value="1"/>
</dbReference>
<reference evidence="3 4" key="1">
    <citation type="submission" date="2023-03" db="EMBL/GenBank/DDBJ databases">
        <title>Draft genome sequence of type strain Streptomyces ferralitis JCM 14344.</title>
        <authorList>
            <person name="Klaysubun C."/>
            <person name="Duangmal K."/>
        </authorList>
    </citation>
    <scope>NUCLEOTIDE SEQUENCE [LARGE SCALE GENOMIC DNA]</scope>
    <source>
        <strain evidence="3 4">JCM 14344</strain>
    </source>
</reference>
<feature type="transmembrane region" description="Helical" evidence="1">
    <location>
        <begin position="6"/>
        <end position="22"/>
    </location>
</feature>
<evidence type="ECO:0000313" key="4">
    <source>
        <dbReference type="Proteomes" id="UP001220022"/>
    </source>
</evidence>
<dbReference type="InterPro" id="IPR046675">
    <property type="entry name" value="DUF6545"/>
</dbReference>
<keyword evidence="1" id="KW-0472">Membrane</keyword>
<feature type="transmembrane region" description="Helical" evidence="1">
    <location>
        <begin position="29"/>
        <end position="46"/>
    </location>
</feature>
<sequence>MFQVPLIILLSVGVLWKGIDLIRAPHDRVLRFLVASLVLLMAGEILSFPEVNETIDTATAVGLGKVAFNGLYMSGLFTLVLVFVSAMRGSDAEYRRHLRINTGLLAGTLTALVLAMIATPAGMRDHSLSTPDMAHPAIASFYLVGNAYFVYAYLASALWALRYARRASRNLGLGLLTMALGLIGLTITSVNRMILVALRIDEPGSHEAFNTVNWSLSNWAMGIVLIGICYSGGVQLITRLRSFVHHRRMYHELAALWTALTAAYPELVLTRPPDGSRWHRLRQHRAYERRFYRRLIECRDGLVRLSPYLTRVAPDADLAHGPADQLARHITEALALKPTTECPHTELPAALVASPAATDLGADADELISLSHALRERTS</sequence>
<feature type="transmembrane region" description="Helical" evidence="1">
    <location>
        <begin position="98"/>
        <end position="118"/>
    </location>
</feature>
<dbReference type="EMBL" id="JARHTQ010000001">
    <property type="protein sequence ID" value="MDF2254309.1"/>
    <property type="molecule type" value="Genomic_DNA"/>
</dbReference>
<dbReference type="NCBIfam" id="NF042915">
    <property type="entry name" value="MAB_1171c_fam"/>
    <property type="match status" value="1"/>
</dbReference>
<feature type="transmembrane region" description="Helical" evidence="1">
    <location>
        <begin position="66"/>
        <end position="86"/>
    </location>
</feature>
<keyword evidence="4" id="KW-1185">Reference proteome</keyword>
<accession>A0ABT5YRZ9</accession>
<dbReference type="InterPro" id="IPR050039">
    <property type="entry name" value="MAB_1171c-like"/>
</dbReference>
<feature type="transmembrane region" description="Helical" evidence="1">
    <location>
        <begin position="218"/>
        <end position="238"/>
    </location>
</feature>
<comment type="caution">
    <text evidence="3">The sequence shown here is derived from an EMBL/GenBank/DDBJ whole genome shotgun (WGS) entry which is preliminary data.</text>
</comment>